<dbReference type="CDD" id="cd00158">
    <property type="entry name" value="RHOD"/>
    <property type="match status" value="1"/>
</dbReference>
<dbReference type="PANTHER" id="PTHR10953">
    <property type="entry name" value="UBIQUITIN-ACTIVATING ENZYME E1"/>
    <property type="match status" value="1"/>
</dbReference>
<dbReference type="InterPro" id="IPR036873">
    <property type="entry name" value="Rhodanese-like_dom_sf"/>
</dbReference>
<dbReference type="Pfam" id="PF00581">
    <property type="entry name" value="Rhodanese"/>
    <property type="match status" value="1"/>
</dbReference>
<dbReference type="InterPro" id="IPR000594">
    <property type="entry name" value="ThiF_NAD_FAD-bd"/>
</dbReference>
<dbReference type="PROSITE" id="PS50206">
    <property type="entry name" value="RHODANESE_3"/>
    <property type="match status" value="1"/>
</dbReference>
<protein>
    <submittedName>
        <fullName evidence="3">ThiF family adenylyltransferase</fullName>
    </submittedName>
</protein>
<feature type="compositionally biased region" description="Basic and acidic residues" evidence="1">
    <location>
        <begin position="372"/>
        <end position="383"/>
    </location>
</feature>
<proteinExistence type="predicted"/>
<dbReference type="SUPFAM" id="SSF69572">
    <property type="entry name" value="Activating enzymes of the ubiquitin-like proteins"/>
    <property type="match status" value="1"/>
</dbReference>
<name>A0ABP5IQ38_9MICO</name>
<evidence type="ECO:0000259" key="2">
    <source>
        <dbReference type="PROSITE" id="PS50206"/>
    </source>
</evidence>
<sequence>MTSPDTGTGRYDRQMRVPGVGAEGQHRLSRARVLFIGAGGLGAPAALYLAGAGVGTLGIVDDDVVDLSNLHRQIVHTTAAVGEPKTESARRTLQALNPDVTVECLTTRLTAGNAVDLLRGWDMVLDGSDDFATRYLVSDAAAVLGIPHVWASVMASGGQLSVFDAARGPVYRDLFPVMPAPGSVPSCAQAGVLPVVPGILGVAMAAEALKLALGLSSPLVGRVAIYDMLTAEWDQVPVQAHPQVKRPSTAAEVGAGLPPTVTVEELADVLGQAGALARAGASEDRGSLLSVLDVRTAAERAAGTVPGSVHVPVEEIEEDPLRVLDGLGGGAGTVYVFCASGARSARAAHALRRAGAEAVDVLGGYEAWERRIGDGRGPAEKQTGRQQTSEQETPGGGEWRHG</sequence>
<feature type="region of interest" description="Disordered" evidence="1">
    <location>
        <begin position="372"/>
        <end position="402"/>
    </location>
</feature>
<dbReference type="EMBL" id="BAAAPZ010000017">
    <property type="protein sequence ID" value="GAA2104278.1"/>
    <property type="molecule type" value="Genomic_DNA"/>
</dbReference>
<feature type="domain" description="Rhodanese" evidence="2">
    <location>
        <begin position="291"/>
        <end position="373"/>
    </location>
</feature>
<dbReference type="Gene3D" id="3.40.250.10">
    <property type="entry name" value="Rhodanese-like domain"/>
    <property type="match status" value="1"/>
</dbReference>
<evidence type="ECO:0000313" key="3">
    <source>
        <dbReference type="EMBL" id="GAA2104278.1"/>
    </source>
</evidence>
<dbReference type="Gene3D" id="3.40.50.720">
    <property type="entry name" value="NAD(P)-binding Rossmann-like Domain"/>
    <property type="match status" value="1"/>
</dbReference>
<dbReference type="SUPFAM" id="SSF52821">
    <property type="entry name" value="Rhodanese/Cell cycle control phosphatase"/>
    <property type="match status" value="1"/>
</dbReference>
<dbReference type="InterPro" id="IPR045886">
    <property type="entry name" value="ThiF/MoeB/HesA"/>
</dbReference>
<dbReference type="InterPro" id="IPR035985">
    <property type="entry name" value="Ubiquitin-activating_enz"/>
</dbReference>
<organism evidence="3 4">
    <name type="scientific">Brevibacterium salitolerans</name>
    <dbReference type="NCBI Taxonomy" id="1403566"/>
    <lineage>
        <taxon>Bacteria</taxon>
        <taxon>Bacillati</taxon>
        <taxon>Actinomycetota</taxon>
        <taxon>Actinomycetes</taxon>
        <taxon>Micrococcales</taxon>
        <taxon>Brevibacteriaceae</taxon>
        <taxon>Brevibacterium</taxon>
    </lineage>
</organism>
<dbReference type="SMART" id="SM00450">
    <property type="entry name" value="RHOD"/>
    <property type="match status" value="1"/>
</dbReference>
<gene>
    <name evidence="3" type="ORF">GCM10009823_28880</name>
</gene>
<dbReference type="InterPro" id="IPR001763">
    <property type="entry name" value="Rhodanese-like_dom"/>
</dbReference>
<dbReference type="Pfam" id="PF00899">
    <property type="entry name" value="ThiF"/>
    <property type="match status" value="1"/>
</dbReference>
<keyword evidence="3" id="KW-0808">Transferase</keyword>
<dbReference type="CDD" id="cd00757">
    <property type="entry name" value="ThiF_MoeB_HesA_family"/>
    <property type="match status" value="1"/>
</dbReference>
<evidence type="ECO:0000256" key="1">
    <source>
        <dbReference type="SAM" id="MobiDB-lite"/>
    </source>
</evidence>
<dbReference type="PANTHER" id="PTHR10953:SF102">
    <property type="entry name" value="ADENYLYLTRANSFERASE AND SULFURTRANSFERASE MOCS3"/>
    <property type="match status" value="1"/>
</dbReference>
<reference evidence="4" key="1">
    <citation type="journal article" date="2019" name="Int. J. Syst. Evol. Microbiol.">
        <title>The Global Catalogue of Microorganisms (GCM) 10K type strain sequencing project: providing services to taxonomists for standard genome sequencing and annotation.</title>
        <authorList>
            <consortium name="The Broad Institute Genomics Platform"/>
            <consortium name="The Broad Institute Genome Sequencing Center for Infectious Disease"/>
            <person name="Wu L."/>
            <person name="Ma J."/>
        </authorList>
    </citation>
    <scope>NUCLEOTIDE SEQUENCE [LARGE SCALE GENOMIC DNA]</scope>
    <source>
        <strain evidence="4">JCM 15900</strain>
    </source>
</reference>
<accession>A0ABP5IQ38</accession>
<dbReference type="GO" id="GO:0016779">
    <property type="term" value="F:nucleotidyltransferase activity"/>
    <property type="evidence" value="ECO:0007669"/>
    <property type="project" value="UniProtKB-KW"/>
</dbReference>
<keyword evidence="4" id="KW-1185">Reference proteome</keyword>
<keyword evidence="3" id="KW-0548">Nucleotidyltransferase</keyword>
<comment type="caution">
    <text evidence="3">The sequence shown here is derived from an EMBL/GenBank/DDBJ whole genome shotgun (WGS) entry which is preliminary data.</text>
</comment>
<dbReference type="Proteomes" id="UP001500984">
    <property type="component" value="Unassembled WGS sequence"/>
</dbReference>
<evidence type="ECO:0000313" key="4">
    <source>
        <dbReference type="Proteomes" id="UP001500984"/>
    </source>
</evidence>